<keyword evidence="4 5" id="KW-0472">Membrane</keyword>
<organism evidence="7 8">
    <name type="scientific">Candidatus Gottesmanbacteria bacterium GW2011_GWA2_43_14</name>
    <dbReference type="NCBI Taxonomy" id="1618443"/>
    <lineage>
        <taxon>Bacteria</taxon>
        <taxon>Candidatus Gottesmaniibacteriota</taxon>
    </lineage>
</organism>
<accession>A0A0G1DK06</accession>
<dbReference type="InterPro" id="IPR051533">
    <property type="entry name" value="WaaL-like"/>
</dbReference>
<feature type="transmembrane region" description="Helical" evidence="5">
    <location>
        <begin position="345"/>
        <end position="368"/>
    </location>
</feature>
<evidence type="ECO:0000256" key="4">
    <source>
        <dbReference type="ARBA" id="ARBA00023136"/>
    </source>
</evidence>
<evidence type="ECO:0000259" key="6">
    <source>
        <dbReference type="Pfam" id="PF04932"/>
    </source>
</evidence>
<feature type="transmembrane region" description="Helical" evidence="5">
    <location>
        <begin position="48"/>
        <end position="66"/>
    </location>
</feature>
<feature type="transmembrane region" description="Helical" evidence="5">
    <location>
        <begin position="78"/>
        <end position="96"/>
    </location>
</feature>
<evidence type="ECO:0000313" key="8">
    <source>
        <dbReference type="Proteomes" id="UP000034894"/>
    </source>
</evidence>
<feature type="transmembrane region" description="Helical" evidence="5">
    <location>
        <begin position="380"/>
        <end position="397"/>
    </location>
</feature>
<gene>
    <name evidence="7" type="ORF">UV73_C0004G0059</name>
</gene>
<feature type="transmembrane region" description="Helical" evidence="5">
    <location>
        <begin position="223"/>
        <end position="239"/>
    </location>
</feature>
<dbReference type="PANTHER" id="PTHR37422">
    <property type="entry name" value="TEICHURONIC ACID BIOSYNTHESIS PROTEIN TUAE"/>
    <property type="match status" value="1"/>
</dbReference>
<feature type="transmembrane region" description="Helical" evidence="5">
    <location>
        <begin position="245"/>
        <end position="262"/>
    </location>
</feature>
<comment type="subcellular location">
    <subcellularLocation>
        <location evidence="1">Membrane</location>
        <topology evidence="1">Multi-pass membrane protein</topology>
    </subcellularLocation>
</comment>
<dbReference type="Pfam" id="PF04932">
    <property type="entry name" value="Wzy_C"/>
    <property type="match status" value="1"/>
</dbReference>
<reference evidence="7 8" key="1">
    <citation type="journal article" date="2015" name="Nature">
        <title>rRNA introns, odd ribosomes, and small enigmatic genomes across a large radiation of phyla.</title>
        <authorList>
            <person name="Brown C.T."/>
            <person name="Hug L.A."/>
            <person name="Thomas B.C."/>
            <person name="Sharon I."/>
            <person name="Castelle C.J."/>
            <person name="Singh A."/>
            <person name="Wilkins M.J."/>
            <person name="Williams K.H."/>
            <person name="Banfield J.F."/>
        </authorList>
    </citation>
    <scope>NUCLEOTIDE SEQUENCE [LARGE SCALE GENOMIC DNA]</scope>
</reference>
<feature type="transmembrane region" description="Helical" evidence="5">
    <location>
        <begin position="102"/>
        <end position="121"/>
    </location>
</feature>
<feature type="transmembrane region" description="Helical" evidence="5">
    <location>
        <begin position="194"/>
        <end position="211"/>
    </location>
</feature>
<dbReference type="InterPro" id="IPR007016">
    <property type="entry name" value="O-antigen_ligase-rel_domated"/>
</dbReference>
<feature type="transmembrane region" description="Helical" evidence="5">
    <location>
        <begin position="128"/>
        <end position="148"/>
    </location>
</feature>
<evidence type="ECO:0000256" key="3">
    <source>
        <dbReference type="ARBA" id="ARBA00022989"/>
    </source>
</evidence>
<evidence type="ECO:0000256" key="5">
    <source>
        <dbReference type="SAM" id="Phobius"/>
    </source>
</evidence>
<proteinExistence type="predicted"/>
<keyword evidence="2 5" id="KW-0812">Transmembrane</keyword>
<dbReference type="EMBL" id="LCFP01000004">
    <property type="protein sequence ID" value="KKS97917.1"/>
    <property type="molecule type" value="Genomic_DNA"/>
</dbReference>
<dbReference type="GO" id="GO:0016020">
    <property type="term" value="C:membrane"/>
    <property type="evidence" value="ECO:0007669"/>
    <property type="project" value="UniProtKB-SubCell"/>
</dbReference>
<dbReference type="STRING" id="1618443.UV73_C0004G0059"/>
<evidence type="ECO:0000256" key="2">
    <source>
        <dbReference type="ARBA" id="ARBA00022692"/>
    </source>
</evidence>
<keyword evidence="3 5" id="KW-1133">Transmembrane helix</keyword>
<sequence length="417" mass="48000">MPKPRKENRLAFFLYYLLVAVLPLQIARHFPAYFSRIAGINSDYLTPTLYFTDILVWFFIAAVAIFHPRLKFRIRNTLPAGLFFLWLLFSVFFVAINKEAAFYYLWKITEFTLLFRAITIIKPSFYKTVLFLSLPVVYSSLIVLLQFISQRSLGGYFWYLGERSFYASTPGIAAVSFQGRLLLRPYATFPHPNVFGGFLAIVLPLMIFYLFKGQLQIIKDKKYFMAAVFCGIPALILSFSRSAWIVFAAGLAAVLLVAFKKIRWPQAKSAAVLFSLFFLLSLTLPFMVKSRNQSLGERRELLQSFWHNFRDSPLTGAGLNNSILLQFKGTRVRDGLFLMQPVHNIYLFTAGELGIVGFAGFIALLYFLYLKFRRQPSYRFIPFCLILLLGFFDHYPLTLQQGQLLFVIFSAFALTTD</sequence>
<name>A0A0G1DK06_9BACT</name>
<dbReference type="Proteomes" id="UP000034894">
    <property type="component" value="Unassembled WGS sequence"/>
</dbReference>
<comment type="caution">
    <text evidence="7">The sequence shown here is derived from an EMBL/GenBank/DDBJ whole genome shotgun (WGS) entry which is preliminary data.</text>
</comment>
<evidence type="ECO:0000256" key="1">
    <source>
        <dbReference type="ARBA" id="ARBA00004141"/>
    </source>
</evidence>
<dbReference type="AlphaFoldDB" id="A0A0G1DK06"/>
<evidence type="ECO:0000313" key="7">
    <source>
        <dbReference type="EMBL" id="KKS97917.1"/>
    </source>
</evidence>
<feature type="domain" description="O-antigen ligase-related" evidence="6">
    <location>
        <begin position="227"/>
        <end position="362"/>
    </location>
</feature>
<dbReference type="PANTHER" id="PTHR37422:SF23">
    <property type="entry name" value="TEICHURONIC ACID BIOSYNTHESIS PROTEIN TUAE"/>
    <property type="match status" value="1"/>
</dbReference>
<feature type="transmembrane region" description="Helical" evidence="5">
    <location>
        <begin position="269"/>
        <end position="288"/>
    </location>
</feature>
<protein>
    <recommendedName>
        <fullName evidence="6">O-antigen ligase-related domain-containing protein</fullName>
    </recommendedName>
</protein>
<feature type="transmembrane region" description="Helical" evidence="5">
    <location>
        <begin position="12"/>
        <end position="28"/>
    </location>
</feature>